<comment type="caution">
    <text evidence="2">The sequence shown here is derived from an EMBL/GenBank/DDBJ whole genome shotgun (WGS) entry which is preliminary data.</text>
</comment>
<dbReference type="EMBL" id="ASWH01000005">
    <property type="protein sequence ID" value="EOW77228.1"/>
    <property type="molecule type" value="Genomic_DNA"/>
</dbReference>
<dbReference type="HOGENOM" id="CLU_037612_1_4_9"/>
<dbReference type="InterPro" id="IPR050678">
    <property type="entry name" value="DNA_Partitioning_ATPase"/>
</dbReference>
<name>R2V156_9ENTE</name>
<dbReference type="Proteomes" id="UP000014160">
    <property type="component" value="Unassembled WGS sequence"/>
</dbReference>
<proteinExistence type="predicted"/>
<evidence type="ECO:0000313" key="2">
    <source>
        <dbReference type="EMBL" id="EOI51461.1"/>
    </source>
</evidence>
<dbReference type="PATRIC" id="fig|1158614.3.peg.4111"/>
<dbReference type="AlphaFoldDB" id="R2V156"/>
<gene>
    <name evidence="3" type="ORF">I592_04204</name>
    <name evidence="2" type="ORF">UKC_04136</name>
</gene>
<dbReference type="CDD" id="cd02042">
    <property type="entry name" value="ParAB_family"/>
    <property type="match status" value="1"/>
</dbReference>
<keyword evidence="5" id="KW-1185">Reference proteome</keyword>
<dbReference type="SUPFAM" id="SSF52540">
    <property type="entry name" value="P-loop containing nucleoside triphosphate hydrolases"/>
    <property type="match status" value="1"/>
</dbReference>
<dbReference type="RefSeq" id="WP_010782449.1">
    <property type="nucleotide sequence ID" value="NZ_ASWH01000005.1"/>
</dbReference>
<dbReference type="InterPro" id="IPR025669">
    <property type="entry name" value="AAA_dom"/>
</dbReference>
<dbReference type="Gene3D" id="3.40.50.300">
    <property type="entry name" value="P-loop containing nucleotide triphosphate hydrolases"/>
    <property type="match status" value="1"/>
</dbReference>
<dbReference type="Pfam" id="PF13614">
    <property type="entry name" value="AAA_31"/>
    <property type="match status" value="2"/>
</dbReference>
<evidence type="ECO:0000313" key="4">
    <source>
        <dbReference type="Proteomes" id="UP000013750"/>
    </source>
</evidence>
<dbReference type="EMBL" id="AJDQ01000034">
    <property type="protein sequence ID" value="EOI51461.1"/>
    <property type="molecule type" value="Genomic_DNA"/>
</dbReference>
<dbReference type="InterPro" id="IPR027417">
    <property type="entry name" value="P-loop_NTPase"/>
</dbReference>
<dbReference type="PANTHER" id="PTHR13696">
    <property type="entry name" value="P-LOOP CONTAINING NUCLEOSIDE TRIPHOSPHATE HYDROLASE"/>
    <property type="match status" value="1"/>
</dbReference>
<feature type="domain" description="AAA" evidence="1">
    <location>
        <begin position="116"/>
        <end position="220"/>
    </location>
</feature>
<organism evidence="2 4">
    <name type="scientific">Enterococcus gilvus ATCC BAA-350</name>
    <dbReference type="NCBI Taxonomy" id="1158614"/>
    <lineage>
        <taxon>Bacteria</taxon>
        <taxon>Bacillati</taxon>
        <taxon>Bacillota</taxon>
        <taxon>Bacilli</taxon>
        <taxon>Lactobacillales</taxon>
        <taxon>Enterococcaceae</taxon>
        <taxon>Enterococcus</taxon>
    </lineage>
</organism>
<evidence type="ECO:0000259" key="1">
    <source>
        <dbReference type="Pfam" id="PF13614"/>
    </source>
</evidence>
<sequence length="321" mass="36069">MALKLSVSANKGGVGKTLISINLIGAIRKSFPSARILAVDTDAQGNLTKSFRVKVGKEQNTIYDVFMGQAKVEETIVPTYDTQIDVLPANSDNNFLEFDKMEEFRDNILEWFVSLVKKSKDNLKAISSVAGLKKILNKSIDPSSNYFNALEGYFDSVEDNYDFIIFDTPPELKQVTSSVLTISDVVIIPYEPDMNGVDGVVHLISRVNTLKEKFNPSLRIGGVLGNKVYNTNVHAKMINAMMKYTNRNGYHYFDTELPRSIKFADKLIRSGMPITMSFPDNPFAQHFYKLLDEMNRIGLLSAKGETLDIPHNLFKESEVEE</sequence>
<dbReference type="Proteomes" id="UP000013750">
    <property type="component" value="Unassembled WGS sequence"/>
</dbReference>
<dbReference type="PANTHER" id="PTHR13696:SF52">
    <property type="entry name" value="PARA FAMILY PROTEIN CT_582"/>
    <property type="match status" value="1"/>
</dbReference>
<reference evidence="2 4" key="1">
    <citation type="submission" date="2013-02" db="EMBL/GenBank/DDBJ databases">
        <title>The Genome Sequence of Enterococcus gilvus ATCC BAA-350.</title>
        <authorList>
            <consortium name="The Broad Institute Genome Sequencing Platform"/>
            <consortium name="The Broad Institute Genome Sequencing Center for Infectious Disease"/>
            <person name="Earl A.M."/>
            <person name="Gilmore M.S."/>
            <person name="Lebreton F."/>
            <person name="Walker B."/>
            <person name="Young S.K."/>
            <person name="Zeng Q."/>
            <person name="Gargeya S."/>
            <person name="Fitzgerald M."/>
            <person name="Haas B."/>
            <person name="Abouelleil A."/>
            <person name="Alvarado L."/>
            <person name="Arachchi H.M."/>
            <person name="Berlin A.M."/>
            <person name="Chapman S.B."/>
            <person name="Dewar J."/>
            <person name="Goldberg J."/>
            <person name="Griggs A."/>
            <person name="Gujja S."/>
            <person name="Hansen M."/>
            <person name="Howarth C."/>
            <person name="Imamovic A."/>
            <person name="Larimer J."/>
            <person name="McCowan C."/>
            <person name="Murphy C."/>
            <person name="Neiman D."/>
            <person name="Pearson M."/>
            <person name="Priest M."/>
            <person name="Roberts A."/>
            <person name="Saif S."/>
            <person name="Shea T."/>
            <person name="Sisk P."/>
            <person name="Sykes S."/>
            <person name="Wortman J."/>
            <person name="Nusbaum C."/>
            <person name="Birren B."/>
        </authorList>
    </citation>
    <scope>NUCLEOTIDE SEQUENCE [LARGE SCALE GENOMIC DNA]</scope>
    <source>
        <strain evidence="2 4">ATCC BAA-350</strain>
    </source>
</reference>
<evidence type="ECO:0000313" key="3">
    <source>
        <dbReference type="EMBL" id="EOW77228.1"/>
    </source>
</evidence>
<accession>R2V156</accession>
<dbReference type="OrthoDB" id="9791162at2"/>
<feature type="domain" description="AAA" evidence="1">
    <location>
        <begin position="5"/>
        <end position="92"/>
    </location>
</feature>
<evidence type="ECO:0000313" key="5">
    <source>
        <dbReference type="Proteomes" id="UP000014160"/>
    </source>
</evidence>
<reference evidence="3 5" key="2">
    <citation type="submission" date="2013-03" db="EMBL/GenBank/DDBJ databases">
        <title>The Genome Sequence of Enterococcus gilvus ATCC BAA-350 (PacBio/Illumina hybrid assembly).</title>
        <authorList>
            <consortium name="The Broad Institute Genomics Platform"/>
            <consortium name="The Broad Institute Genome Sequencing Center for Infectious Disease"/>
            <person name="Earl A."/>
            <person name="Russ C."/>
            <person name="Gilmore M."/>
            <person name="Surin D."/>
            <person name="Walker B."/>
            <person name="Young S."/>
            <person name="Zeng Q."/>
            <person name="Gargeya S."/>
            <person name="Fitzgerald M."/>
            <person name="Haas B."/>
            <person name="Abouelleil A."/>
            <person name="Allen A.W."/>
            <person name="Alvarado L."/>
            <person name="Arachchi H.M."/>
            <person name="Berlin A.M."/>
            <person name="Chapman S.B."/>
            <person name="Gainer-Dewar J."/>
            <person name="Goldberg J."/>
            <person name="Griggs A."/>
            <person name="Gujja S."/>
            <person name="Hansen M."/>
            <person name="Howarth C."/>
            <person name="Imamovic A."/>
            <person name="Ireland A."/>
            <person name="Larimer J."/>
            <person name="McCowan C."/>
            <person name="Murphy C."/>
            <person name="Pearson M."/>
            <person name="Poon T.W."/>
            <person name="Priest M."/>
            <person name="Roberts A."/>
            <person name="Saif S."/>
            <person name="Shea T."/>
            <person name="Sisk P."/>
            <person name="Sykes S."/>
            <person name="Wortman J."/>
            <person name="Nusbaum C."/>
            <person name="Birren B."/>
        </authorList>
    </citation>
    <scope>NUCLEOTIDE SEQUENCE [LARGE SCALE GENOMIC DNA]</scope>
    <source>
        <strain evidence="3 5">ATCC BAA-350</strain>
    </source>
</reference>
<dbReference type="eggNOG" id="COG1192">
    <property type="taxonomic scope" value="Bacteria"/>
</dbReference>
<protein>
    <recommendedName>
        <fullName evidence="1">AAA domain-containing protein</fullName>
    </recommendedName>
</protein>